<dbReference type="EMBL" id="VFOK01000002">
    <property type="protein sequence ID" value="TQL29009.1"/>
    <property type="molecule type" value="Genomic_DNA"/>
</dbReference>
<dbReference type="InterPro" id="IPR025336">
    <property type="entry name" value="SCO4226-like"/>
</dbReference>
<dbReference type="InterPro" id="IPR042557">
    <property type="entry name" value="SCO4226"/>
</dbReference>
<dbReference type="OrthoDB" id="9800027at2"/>
<dbReference type="Pfam" id="PF14026">
    <property type="entry name" value="SCO4226-like"/>
    <property type="match status" value="1"/>
</dbReference>
<organism evidence="1 2">
    <name type="scientific">Barrientosiimonas humi</name>
    <dbReference type="NCBI Taxonomy" id="999931"/>
    <lineage>
        <taxon>Bacteria</taxon>
        <taxon>Bacillati</taxon>
        <taxon>Actinomycetota</taxon>
        <taxon>Actinomycetes</taxon>
        <taxon>Micrococcales</taxon>
        <taxon>Dermacoccaceae</taxon>
        <taxon>Barrientosiimonas</taxon>
    </lineage>
</organism>
<comment type="caution">
    <text evidence="1">The sequence shown here is derived from an EMBL/GenBank/DDBJ whole genome shotgun (WGS) entry which is preliminary data.</text>
</comment>
<dbReference type="RefSeq" id="WP_142007766.1">
    <property type="nucleotide sequence ID" value="NZ_CAJTBP010000001.1"/>
</dbReference>
<protein>
    <submittedName>
        <fullName evidence="1">Uncharacterized protein DUF4242</fullName>
    </submittedName>
</protein>
<dbReference type="Gene3D" id="3.30.70.3090">
    <property type="entry name" value="ORF SCO4226, nickel-binding ferredoxin-like monomer"/>
    <property type="match status" value="1"/>
</dbReference>
<proteinExistence type="predicted"/>
<accession>A0A542WZK1</accession>
<evidence type="ECO:0000313" key="2">
    <source>
        <dbReference type="Proteomes" id="UP000318336"/>
    </source>
</evidence>
<keyword evidence="2" id="KW-1185">Reference proteome</keyword>
<name>A0A542WZK1_9MICO</name>
<sequence length="89" mass="9771">MGRYVIERGLPGAGQLSDEQIHDISAKSNEVLSGMQGISWVESYVTDDKIYCVYDAEDPDQIREHAQRGGFPADAISEVRRTIDPSTGA</sequence>
<evidence type="ECO:0000313" key="1">
    <source>
        <dbReference type="EMBL" id="TQL29009.1"/>
    </source>
</evidence>
<dbReference type="Proteomes" id="UP000318336">
    <property type="component" value="Unassembled WGS sequence"/>
</dbReference>
<gene>
    <name evidence="1" type="ORF">FB554_3322</name>
</gene>
<reference evidence="1 2" key="1">
    <citation type="submission" date="2019-06" db="EMBL/GenBank/DDBJ databases">
        <title>Sequencing the genomes of 1000 actinobacteria strains.</title>
        <authorList>
            <person name="Klenk H.-P."/>
        </authorList>
    </citation>
    <scope>NUCLEOTIDE SEQUENCE [LARGE SCALE GENOMIC DNA]</scope>
    <source>
        <strain evidence="1 2">DSM 24617</strain>
    </source>
</reference>
<dbReference type="AlphaFoldDB" id="A0A542WZK1"/>